<gene>
    <name evidence="1" type="ORF">CKY20_11650</name>
</gene>
<dbReference type="AlphaFoldDB" id="A0A3A1YF40"/>
<protein>
    <recommendedName>
        <fullName evidence="3">TonB C-terminal domain-containing protein</fullName>
    </recommendedName>
</protein>
<sequence length="158" mass="18609">MLNSCNSIKNHKNKEITISKFYDIDSVLMFENHSKKGEWIKSIWHTKEGRKYEFQLFPYEQQVKIFDNQQDYDSFLLKNHRDIDYDFAGTYHVRLLVSKKGEIIDGRIVRKTQGCEPCDTLALQTIEIMKKKNRAVKYNKKANAVAPIRIPFGKVYGK</sequence>
<proteinExistence type="predicted"/>
<comment type="caution">
    <text evidence="1">The sequence shown here is derived from an EMBL/GenBank/DDBJ whole genome shotgun (WGS) entry which is preliminary data.</text>
</comment>
<name>A0A3A1YF40_9FLAO</name>
<evidence type="ECO:0000313" key="1">
    <source>
        <dbReference type="EMBL" id="RIY34844.1"/>
    </source>
</evidence>
<organism evidence="1 2">
    <name type="scientific">Capnocytophaga canis</name>
    <dbReference type="NCBI Taxonomy" id="1848903"/>
    <lineage>
        <taxon>Bacteria</taxon>
        <taxon>Pseudomonadati</taxon>
        <taxon>Bacteroidota</taxon>
        <taxon>Flavobacteriia</taxon>
        <taxon>Flavobacteriales</taxon>
        <taxon>Flavobacteriaceae</taxon>
        <taxon>Capnocytophaga</taxon>
    </lineage>
</organism>
<reference evidence="1 2" key="1">
    <citation type="submission" date="2017-08" db="EMBL/GenBank/DDBJ databases">
        <title>Capnocytophaga canis 17-158 assembly.</title>
        <authorList>
            <person name="Gulvik C.A."/>
        </authorList>
    </citation>
    <scope>NUCLEOTIDE SEQUENCE [LARGE SCALE GENOMIC DNA]</scope>
    <source>
        <strain evidence="1 2">17-158</strain>
    </source>
</reference>
<evidence type="ECO:0000313" key="2">
    <source>
        <dbReference type="Proteomes" id="UP000265497"/>
    </source>
</evidence>
<accession>A0A3A1YF40</accession>
<evidence type="ECO:0008006" key="3">
    <source>
        <dbReference type="Google" id="ProtNLM"/>
    </source>
</evidence>
<dbReference type="Proteomes" id="UP000265497">
    <property type="component" value="Unassembled WGS sequence"/>
</dbReference>
<dbReference type="EMBL" id="NSDI01000043">
    <property type="protein sequence ID" value="RIY34844.1"/>
    <property type="molecule type" value="Genomic_DNA"/>
</dbReference>